<feature type="compositionally biased region" description="Polar residues" evidence="1">
    <location>
        <begin position="1"/>
        <end position="10"/>
    </location>
</feature>
<evidence type="ECO:0000256" key="1">
    <source>
        <dbReference type="SAM" id="MobiDB-lite"/>
    </source>
</evidence>
<proteinExistence type="predicted"/>
<reference evidence="2 3" key="1">
    <citation type="journal article" date="2024" name="IMA Fungus">
        <title>Apiospora arundinis, a panoply of carbohydrate-active enzymes and secondary metabolites.</title>
        <authorList>
            <person name="Sorensen T."/>
            <person name="Petersen C."/>
            <person name="Muurmann A.T."/>
            <person name="Christiansen J.V."/>
            <person name="Brundto M.L."/>
            <person name="Overgaard C.K."/>
            <person name="Boysen A.T."/>
            <person name="Wollenberg R.D."/>
            <person name="Larsen T.O."/>
            <person name="Sorensen J.L."/>
            <person name="Nielsen K.L."/>
            <person name="Sondergaard T.E."/>
        </authorList>
    </citation>
    <scope>NUCLEOTIDE SEQUENCE [LARGE SCALE GENOMIC DNA]</scope>
    <source>
        <strain evidence="2 3">AAU 773</strain>
    </source>
</reference>
<comment type="caution">
    <text evidence="2">The sequence shown here is derived from an EMBL/GenBank/DDBJ whole genome shotgun (WGS) entry which is preliminary data.</text>
</comment>
<dbReference type="EMBL" id="JAPCWZ010000009">
    <property type="protein sequence ID" value="KAK8852263.1"/>
    <property type="molecule type" value="Genomic_DNA"/>
</dbReference>
<evidence type="ECO:0000313" key="2">
    <source>
        <dbReference type="EMBL" id="KAK8852263.1"/>
    </source>
</evidence>
<feature type="compositionally biased region" description="Basic and acidic residues" evidence="1">
    <location>
        <begin position="28"/>
        <end position="41"/>
    </location>
</feature>
<protein>
    <submittedName>
        <fullName evidence="2">Uncharacterized protein</fullName>
    </submittedName>
</protein>
<evidence type="ECO:0000313" key="3">
    <source>
        <dbReference type="Proteomes" id="UP001390339"/>
    </source>
</evidence>
<keyword evidence="3" id="KW-1185">Reference proteome</keyword>
<sequence>MSDQTPSYTSHYDPERETLKRKNGRLVGAREQREKTARGRGEWIKTEEVGQDGSFEKPNALAGEDRRAYSNGLTLHRDSAWNHACNWEARRREQGQKEMISEEIEQGFQQFQNESGRRDMTPSPPQKGDKASTHSSPQKGDEAIGQSPSEKGDVASSGV</sequence>
<dbReference type="Proteomes" id="UP001390339">
    <property type="component" value="Unassembled WGS sequence"/>
</dbReference>
<feature type="region of interest" description="Disordered" evidence="1">
    <location>
        <begin position="1"/>
        <end position="41"/>
    </location>
</feature>
<feature type="region of interest" description="Disordered" evidence="1">
    <location>
        <begin position="109"/>
        <end position="159"/>
    </location>
</feature>
<organism evidence="2 3">
    <name type="scientific">Apiospora arundinis</name>
    <dbReference type="NCBI Taxonomy" id="335852"/>
    <lineage>
        <taxon>Eukaryota</taxon>
        <taxon>Fungi</taxon>
        <taxon>Dikarya</taxon>
        <taxon>Ascomycota</taxon>
        <taxon>Pezizomycotina</taxon>
        <taxon>Sordariomycetes</taxon>
        <taxon>Xylariomycetidae</taxon>
        <taxon>Amphisphaeriales</taxon>
        <taxon>Apiosporaceae</taxon>
        <taxon>Apiospora</taxon>
    </lineage>
</organism>
<accession>A0ABR2HTU5</accession>
<gene>
    <name evidence="2" type="ORF">PGQ11_014742</name>
</gene>
<name>A0ABR2HTU5_9PEZI</name>